<keyword evidence="2" id="KW-0472">Membrane</keyword>
<organism evidence="3 4">
    <name type="scientific">Rotaria sordida</name>
    <dbReference type="NCBI Taxonomy" id="392033"/>
    <lineage>
        <taxon>Eukaryota</taxon>
        <taxon>Metazoa</taxon>
        <taxon>Spiralia</taxon>
        <taxon>Gnathifera</taxon>
        <taxon>Rotifera</taxon>
        <taxon>Eurotatoria</taxon>
        <taxon>Bdelloidea</taxon>
        <taxon>Philodinida</taxon>
        <taxon>Philodinidae</taxon>
        <taxon>Rotaria</taxon>
    </lineage>
</organism>
<feature type="region of interest" description="Disordered" evidence="1">
    <location>
        <begin position="51"/>
        <end position="70"/>
    </location>
</feature>
<evidence type="ECO:0000313" key="4">
    <source>
        <dbReference type="Proteomes" id="UP000663889"/>
    </source>
</evidence>
<feature type="transmembrane region" description="Helical" evidence="2">
    <location>
        <begin position="89"/>
        <end position="110"/>
    </location>
</feature>
<dbReference type="Proteomes" id="UP000663889">
    <property type="component" value="Unassembled WGS sequence"/>
</dbReference>
<dbReference type="AlphaFoldDB" id="A0A814MGJ7"/>
<sequence>MYLKYLLYIILILFFSNSYFTKGENLTDTSNILTSTTAETSASTLVSCPEGYQPTSSGSECQTSSERQDNKTVIIKHQEKSSSGRARRWFFLFLGCLLTIFVIFALLMTYNHITQQIHRHSSTNSTINSTIGNRFRNILQSISLNNLRKHGRFNFFSISNDNYSSGHNRQGETSRTHLNENQDEALLFDDPYADGGISSGIHGSSTNPYKSLTLSVT</sequence>
<name>A0A814MGJ7_9BILA</name>
<keyword evidence="2" id="KW-1133">Transmembrane helix</keyword>
<feature type="transmembrane region" description="Helical" evidence="2">
    <location>
        <begin position="5"/>
        <end position="21"/>
    </location>
</feature>
<proteinExistence type="predicted"/>
<reference evidence="3" key="1">
    <citation type="submission" date="2021-02" db="EMBL/GenBank/DDBJ databases">
        <authorList>
            <person name="Nowell W R."/>
        </authorList>
    </citation>
    <scope>NUCLEOTIDE SEQUENCE</scope>
</reference>
<keyword evidence="2" id="KW-0812">Transmembrane</keyword>
<evidence type="ECO:0000256" key="1">
    <source>
        <dbReference type="SAM" id="MobiDB-lite"/>
    </source>
</evidence>
<protein>
    <submittedName>
        <fullName evidence="3">Uncharacterized protein</fullName>
    </submittedName>
</protein>
<evidence type="ECO:0000313" key="3">
    <source>
        <dbReference type="EMBL" id="CAF1079043.1"/>
    </source>
</evidence>
<gene>
    <name evidence="3" type="ORF">SEV965_LOCUS14753</name>
</gene>
<feature type="compositionally biased region" description="Polar residues" evidence="1">
    <location>
        <begin position="53"/>
        <end position="65"/>
    </location>
</feature>
<accession>A0A814MGJ7</accession>
<evidence type="ECO:0000256" key="2">
    <source>
        <dbReference type="SAM" id="Phobius"/>
    </source>
</evidence>
<comment type="caution">
    <text evidence="3">The sequence shown here is derived from an EMBL/GenBank/DDBJ whole genome shotgun (WGS) entry which is preliminary data.</text>
</comment>
<dbReference type="EMBL" id="CAJNOU010000748">
    <property type="protein sequence ID" value="CAF1079043.1"/>
    <property type="molecule type" value="Genomic_DNA"/>
</dbReference>